<feature type="non-terminal residue" evidence="2">
    <location>
        <position position="1"/>
    </location>
</feature>
<feature type="compositionally biased region" description="Basic and acidic residues" evidence="1">
    <location>
        <begin position="70"/>
        <end position="85"/>
    </location>
</feature>
<protein>
    <submittedName>
        <fullName evidence="2">Uncharacterized protein</fullName>
    </submittedName>
</protein>
<feature type="compositionally biased region" description="Basic and acidic residues" evidence="1">
    <location>
        <begin position="32"/>
        <end position="47"/>
    </location>
</feature>
<sequence>ERAAARRRRLAHRGTGRAAGRRRADRRRRRADRGDRLVPRALDDSARPRGGRRRGGRGDRPAPRVGPRAAGDRGERGAGRGRHADVPQQPRAARRARARPARTGDVIRRARRRRGPDRRPVGRRRASLRPGARRPARLGRARAARREDARPRRVLVGRGDARAVPRRRLLAALALRRAGRDARRVRPRAGRCVVGASPGRAPAVVRVQRRAEGADAAEDPEGPVAAL</sequence>
<gene>
    <name evidence="2" type="ORF">AVDCRST_MAG85-1781</name>
</gene>
<feature type="region of interest" description="Disordered" evidence="1">
    <location>
        <begin position="205"/>
        <end position="227"/>
    </location>
</feature>
<evidence type="ECO:0000313" key="2">
    <source>
        <dbReference type="EMBL" id="CAA9501339.1"/>
    </source>
</evidence>
<feature type="region of interest" description="Disordered" evidence="1">
    <location>
        <begin position="1"/>
        <end position="150"/>
    </location>
</feature>
<feature type="compositionally biased region" description="Basic residues" evidence="1">
    <location>
        <begin position="109"/>
        <end position="143"/>
    </location>
</feature>
<feature type="compositionally biased region" description="Basic residues" evidence="1">
    <location>
        <begin position="1"/>
        <end position="31"/>
    </location>
</feature>
<name>A0A6J4SKU6_9ACTN</name>
<accession>A0A6J4SKU6</accession>
<dbReference type="AlphaFoldDB" id="A0A6J4SKU6"/>
<proteinExistence type="predicted"/>
<organism evidence="2">
    <name type="scientific">uncultured Solirubrobacteraceae bacterium</name>
    <dbReference type="NCBI Taxonomy" id="1162706"/>
    <lineage>
        <taxon>Bacteria</taxon>
        <taxon>Bacillati</taxon>
        <taxon>Actinomycetota</taxon>
        <taxon>Thermoleophilia</taxon>
        <taxon>Solirubrobacterales</taxon>
        <taxon>Solirubrobacteraceae</taxon>
        <taxon>environmental samples</taxon>
    </lineage>
</organism>
<feature type="non-terminal residue" evidence="2">
    <location>
        <position position="227"/>
    </location>
</feature>
<reference evidence="2" key="1">
    <citation type="submission" date="2020-02" db="EMBL/GenBank/DDBJ databases">
        <authorList>
            <person name="Meier V. D."/>
        </authorList>
    </citation>
    <scope>NUCLEOTIDE SEQUENCE</scope>
    <source>
        <strain evidence="2">AVDCRST_MAG85</strain>
    </source>
</reference>
<evidence type="ECO:0000256" key="1">
    <source>
        <dbReference type="SAM" id="MobiDB-lite"/>
    </source>
</evidence>
<dbReference type="EMBL" id="CADCVT010000192">
    <property type="protein sequence ID" value="CAA9501339.1"/>
    <property type="molecule type" value="Genomic_DNA"/>
</dbReference>